<dbReference type="InterPro" id="IPR041280">
    <property type="entry name" value="Big_10"/>
</dbReference>
<evidence type="ECO:0000256" key="5">
    <source>
        <dbReference type="ARBA" id="ARBA00023315"/>
    </source>
</evidence>
<dbReference type="InterPro" id="IPR050979">
    <property type="entry name" value="LD-transpeptidase"/>
</dbReference>
<feature type="domain" description="L,D-TPase catalytic" evidence="9">
    <location>
        <begin position="238"/>
        <end position="366"/>
    </location>
</feature>
<keyword evidence="4 7" id="KW-0573">Peptidoglycan synthesis</keyword>
<dbReference type="Proteomes" id="UP000251891">
    <property type="component" value="Unassembled WGS sequence"/>
</dbReference>
<keyword evidence="11" id="KW-1185">Reference proteome</keyword>
<dbReference type="Gene3D" id="2.60.40.3710">
    <property type="match status" value="1"/>
</dbReference>
<proteinExistence type="predicted"/>
<feature type="active site" description="Nucleophile" evidence="7">
    <location>
        <position position="342"/>
    </location>
</feature>
<keyword evidence="2" id="KW-0808">Transferase</keyword>
<dbReference type="GO" id="GO:0071972">
    <property type="term" value="F:peptidoglycan L,D-transpeptidase activity"/>
    <property type="evidence" value="ECO:0007669"/>
    <property type="project" value="TreeGrafter"/>
</dbReference>
<feature type="compositionally biased region" description="Low complexity" evidence="8">
    <location>
        <begin position="417"/>
        <end position="426"/>
    </location>
</feature>
<reference evidence="10 11" key="1">
    <citation type="submission" date="2018-06" db="EMBL/GenBank/DDBJ databases">
        <title>Actinomadura craniellae sp. nov. isolated from marine sponge Craniella sp.</title>
        <authorList>
            <person name="Li L."/>
            <person name="Xu Q.H."/>
            <person name="Lin H.W."/>
            <person name="Lu Y.H."/>
        </authorList>
    </citation>
    <scope>NUCLEOTIDE SEQUENCE [LARGE SCALE GENOMIC DNA]</scope>
    <source>
        <strain evidence="10 11">LHW63021</strain>
    </source>
</reference>
<dbReference type="OrthoDB" id="5242354at2"/>
<protein>
    <recommendedName>
        <fullName evidence="9">L,D-TPase catalytic domain-containing protein</fullName>
    </recommendedName>
</protein>
<dbReference type="GO" id="GO:0016746">
    <property type="term" value="F:acyltransferase activity"/>
    <property type="evidence" value="ECO:0007669"/>
    <property type="project" value="UniProtKB-KW"/>
</dbReference>
<dbReference type="PANTHER" id="PTHR30582">
    <property type="entry name" value="L,D-TRANSPEPTIDASE"/>
    <property type="match status" value="1"/>
</dbReference>
<evidence type="ECO:0000256" key="7">
    <source>
        <dbReference type="PROSITE-ProRule" id="PRU01373"/>
    </source>
</evidence>
<dbReference type="EMBL" id="QLYX01000010">
    <property type="protein sequence ID" value="RAY13129.1"/>
    <property type="molecule type" value="Genomic_DNA"/>
</dbReference>
<sequence length="437" mass="47422">MRFSVYTPAGRRGQAIGATAICLVLAAGCTGGPGSKEEAAKHPLKLTVTPAHAAGGVRPDSPIEVRAVDGTIQNVIVRTGNKVVDGMMSADRTRWRSRWTLDPGARYLVTASGVGRDGKTRSVVSTFTTLKPEKTLEARIEGPFDREKVGVGMPIILRFETEVTDRAAVERAMEIRSSAPVRGAWHWFDDQHLVFRTDRHWRPGTKVRFVGHLSGVQAAKGVYGGEDLKADFQIGAHQSSIASEDSHRMVVWKDGKRLRTFKISMGKGGIRKYTTTNGNHLTMEKAYHVVMDSATVGCPPGCPDYYREDVYWTVRISNSGEYTHSAPWSLGSQGSSNVSHGCVNMSPADAKWFYHFSQRGDPYKVTGTSRELEPNNGWGFWQLPWHKWVRGSALKQTLLVGPGGAVPAPLPAPAPAAPSRSASATPHPEAGAASPSP</sequence>
<name>A0A365H261_9ACTN</name>
<comment type="pathway">
    <text evidence="1 7">Cell wall biogenesis; peptidoglycan biosynthesis.</text>
</comment>
<organism evidence="10 11">
    <name type="scientific">Actinomadura craniellae</name>
    <dbReference type="NCBI Taxonomy" id="2231787"/>
    <lineage>
        <taxon>Bacteria</taxon>
        <taxon>Bacillati</taxon>
        <taxon>Actinomycetota</taxon>
        <taxon>Actinomycetes</taxon>
        <taxon>Streptosporangiales</taxon>
        <taxon>Thermomonosporaceae</taxon>
        <taxon>Actinomadura</taxon>
    </lineage>
</organism>
<evidence type="ECO:0000313" key="11">
    <source>
        <dbReference type="Proteomes" id="UP000251891"/>
    </source>
</evidence>
<dbReference type="GO" id="GO:0005576">
    <property type="term" value="C:extracellular region"/>
    <property type="evidence" value="ECO:0007669"/>
    <property type="project" value="TreeGrafter"/>
</dbReference>
<evidence type="ECO:0000256" key="3">
    <source>
        <dbReference type="ARBA" id="ARBA00022960"/>
    </source>
</evidence>
<dbReference type="PROSITE" id="PS51257">
    <property type="entry name" value="PROKAR_LIPOPROTEIN"/>
    <property type="match status" value="1"/>
</dbReference>
<dbReference type="GO" id="GO:0071555">
    <property type="term" value="P:cell wall organization"/>
    <property type="evidence" value="ECO:0007669"/>
    <property type="project" value="UniProtKB-UniRule"/>
</dbReference>
<feature type="active site" description="Proton donor/acceptor" evidence="7">
    <location>
        <position position="324"/>
    </location>
</feature>
<keyword evidence="5" id="KW-0012">Acyltransferase</keyword>
<comment type="caution">
    <text evidence="10">The sequence shown here is derived from an EMBL/GenBank/DDBJ whole genome shotgun (WGS) entry which is preliminary data.</text>
</comment>
<dbReference type="Gene3D" id="2.40.440.10">
    <property type="entry name" value="L,D-transpeptidase catalytic domain-like"/>
    <property type="match status" value="1"/>
</dbReference>
<dbReference type="PROSITE" id="PS52029">
    <property type="entry name" value="LD_TPASE"/>
    <property type="match status" value="1"/>
</dbReference>
<evidence type="ECO:0000256" key="1">
    <source>
        <dbReference type="ARBA" id="ARBA00004752"/>
    </source>
</evidence>
<dbReference type="InterPro" id="IPR005490">
    <property type="entry name" value="LD_TPept_cat_dom"/>
</dbReference>
<dbReference type="AlphaFoldDB" id="A0A365H261"/>
<dbReference type="Gene3D" id="2.60.40.3780">
    <property type="match status" value="1"/>
</dbReference>
<dbReference type="UniPathway" id="UPA00219"/>
<keyword evidence="6 7" id="KW-0961">Cell wall biogenesis/degradation</keyword>
<evidence type="ECO:0000256" key="2">
    <source>
        <dbReference type="ARBA" id="ARBA00022679"/>
    </source>
</evidence>
<evidence type="ECO:0000256" key="8">
    <source>
        <dbReference type="SAM" id="MobiDB-lite"/>
    </source>
</evidence>
<dbReference type="PANTHER" id="PTHR30582:SF2">
    <property type="entry name" value="L,D-TRANSPEPTIDASE YCIB-RELATED"/>
    <property type="match status" value="1"/>
</dbReference>
<dbReference type="Pfam" id="PF17964">
    <property type="entry name" value="Big_10"/>
    <property type="match status" value="1"/>
</dbReference>
<evidence type="ECO:0000313" key="10">
    <source>
        <dbReference type="EMBL" id="RAY13129.1"/>
    </source>
</evidence>
<dbReference type="SUPFAM" id="SSF141523">
    <property type="entry name" value="L,D-transpeptidase catalytic domain-like"/>
    <property type="match status" value="1"/>
</dbReference>
<accession>A0A365H261</accession>
<dbReference type="InterPro" id="IPR038063">
    <property type="entry name" value="Transpep_catalytic_dom"/>
</dbReference>
<keyword evidence="3 7" id="KW-0133">Cell shape</keyword>
<dbReference type="CDD" id="cd16913">
    <property type="entry name" value="YkuD_like"/>
    <property type="match status" value="1"/>
</dbReference>
<dbReference type="GO" id="GO:0018104">
    <property type="term" value="P:peptidoglycan-protein cross-linking"/>
    <property type="evidence" value="ECO:0007669"/>
    <property type="project" value="TreeGrafter"/>
</dbReference>
<evidence type="ECO:0000259" key="9">
    <source>
        <dbReference type="PROSITE" id="PS52029"/>
    </source>
</evidence>
<evidence type="ECO:0000256" key="4">
    <source>
        <dbReference type="ARBA" id="ARBA00022984"/>
    </source>
</evidence>
<gene>
    <name evidence="10" type="ORF">DPM19_21805</name>
</gene>
<dbReference type="GO" id="GO:0008360">
    <property type="term" value="P:regulation of cell shape"/>
    <property type="evidence" value="ECO:0007669"/>
    <property type="project" value="UniProtKB-UniRule"/>
</dbReference>
<dbReference type="RefSeq" id="WP_111869823.1">
    <property type="nucleotide sequence ID" value="NZ_QLYX01000010.1"/>
</dbReference>
<feature type="region of interest" description="Disordered" evidence="8">
    <location>
        <begin position="404"/>
        <end position="437"/>
    </location>
</feature>
<evidence type="ECO:0000256" key="6">
    <source>
        <dbReference type="ARBA" id="ARBA00023316"/>
    </source>
</evidence>
<dbReference type="CDD" id="cd13432">
    <property type="entry name" value="LDT_IgD_like_2"/>
    <property type="match status" value="1"/>
</dbReference>
<dbReference type="Pfam" id="PF03734">
    <property type="entry name" value="YkuD"/>
    <property type="match status" value="1"/>
</dbReference>